<dbReference type="InterPro" id="IPR024930">
    <property type="entry name" value="Skp_dom_sf"/>
</dbReference>
<dbReference type="PANTHER" id="PTHR35089:SF1">
    <property type="entry name" value="CHAPERONE PROTEIN SKP"/>
    <property type="match status" value="1"/>
</dbReference>
<evidence type="ECO:0000313" key="1">
    <source>
        <dbReference type="EMBL" id="MET1254722.1"/>
    </source>
</evidence>
<dbReference type="PANTHER" id="PTHR35089">
    <property type="entry name" value="CHAPERONE PROTEIN SKP"/>
    <property type="match status" value="1"/>
</dbReference>
<dbReference type="Proteomes" id="UP001548189">
    <property type="component" value="Unassembled WGS sequence"/>
</dbReference>
<keyword evidence="2" id="KW-1185">Reference proteome</keyword>
<dbReference type="SMART" id="SM00935">
    <property type="entry name" value="OmpH"/>
    <property type="match status" value="1"/>
</dbReference>
<evidence type="ECO:0000313" key="2">
    <source>
        <dbReference type="Proteomes" id="UP001548189"/>
    </source>
</evidence>
<dbReference type="Pfam" id="PF03938">
    <property type="entry name" value="OmpH"/>
    <property type="match status" value="1"/>
</dbReference>
<dbReference type="EMBL" id="JBEVCJ010000005">
    <property type="protein sequence ID" value="MET1254722.1"/>
    <property type="molecule type" value="Genomic_DNA"/>
</dbReference>
<sequence length="169" mass="19137">MLKKSITALAFVLFFIGSVSAADKIGVVDMQLIVAKTPQFATIKDKIEDKFKERTDALKAMQKKGEELQEKGKRDAMTMTQIQKIELQRELQALDVEFNLKKKFLEEDMKITNNVETAKVRQTIDNAIKKVAMEQKLDIVLMKDVTVYVDNQVNITDKVIKALSSPTGK</sequence>
<organism evidence="1 2">
    <name type="scientific">Aliikangiella maris</name>
    <dbReference type="NCBI Taxonomy" id="3162458"/>
    <lineage>
        <taxon>Bacteria</taxon>
        <taxon>Pseudomonadati</taxon>
        <taxon>Pseudomonadota</taxon>
        <taxon>Gammaproteobacteria</taxon>
        <taxon>Oceanospirillales</taxon>
        <taxon>Pleioneaceae</taxon>
        <taxon>Aliikangiella</taxon>
    </lineage>
</organism>
<reference evidence="1 2" key="1">
    <citation type="submission" date="2024-06" db="EMBL/GenBank/DDBJ databases">
        <authorList>
            <person name="Li F."/>
        </authorList>
    </citation>
    <scope>NUCLEOTIDE SEQUENCE [LARGE SCALE GENOMIC DNA]</scope>
    <source>
        <strain evidence="1 2">GXAS 311</strain>
    </source>
</reference>
<dbReference type="InterPro" id="IPR005632">
    <property type="entry name" value="Chaperone_Skp"/>
</dbReference>
<proteinExistence type="predicted"/>
<comment type="caution">
    <text evidence="1">The sequence shown here is derived from an EMBL/GenBank/DDBJ whole genome shotgun (WGS) entry which is preliminary data.</text>
</comment>
<protein>
    <submittedName>
        <fullName evidence="1">OmpH family outer membrane protein</fullName>
    </submittedName>
</protein>
<accession>A0ABV2BT24</accession>
<name>A0ABV2BT24_9GAMM</name>
<dbReference type="SUPFAM" id="SSF111384">
    <property type="entry name" value="OmpH-like"/>
    <property type="match status" value="1"/>
</dbReference>
<gene>
    <name evidence="1" type="ORF">ABVT43_06275</name>
</gene>
<dbReference type="Gene3D" id="3.30.910.20">
    <property type="entry name" value="Skp domain"/>
    <property type="match status" value="1"/>
</dbReference>